<evidence type="ECO:0000256" key="4">
    <source>
        <dbReference type="ARBA" id="ARBA00022540"/>
    </source>
</evidence>
<keyword evidence="3" id="KW-0963">Cytoplasm</keyword>
<dbReference type="Gene3D" id="3.90.550.10">
    <property type="entry name" value="Spore Coat Polysaccharide Biosynthesis Protein SpsA, Chain A"/>
    <property type="match status" value="1"/>
</dbReference>
<dbReference type="STRING" id="3068.D8TX00"/>
<dbReference type="InterPro" id="IPR005835">
    <property type="entry name" value="NTP_transferase_dom"/>
</dbReference>
<sequence>MVNAKYQAVVLAGGEDQILYPLTTTTVKALLPVANKPLISYPLRTLAEAGLRSAIVVVINERAAACVREWIAAEYAGSPGALHCEVVSVPEGYGTADALRSVASRITSPSFVVLSGDLLTDVSVGALVAQHNLHAAMATMLLAHRKVSPASETKPGKPPKNVDYIGLDPARQHLLFYASSPDALRDLKVPLPTVRRYGTMSISSNFVDAHLYVFNRSVLQILADNPKLSSLRQDMLPYLTQHQFRIRNQQMQQQQQTLAAAHPTTPSSLLLGAASGAVGAGGAVGGVSTTATLATAPSSEVEADGASDLRFNLVPELPGSHYMSMAHGPPPGAAGQQESLLRVQVVGPKEAYCARVQDVQAYGEVNREVADPGVALKLAGLKPGRFDNIVPASASLGNKSTVAAGCILGEGCVVGDKSSVKRSVLGQGCRLGTNVKVINSVLMDGVVVGDGVHIQNSVLCGGASVQSGAILKDCQVGDSCIVAGGTEYKGEVLVIKGTATTATGTR</sequence>
<keyword evidence="4 12" id="KW-0396">Initiation factor</keyword>
<dbReference type="GO" id="GO:0005829">
    <property type="term" value="C:cytosol"/>
    <property type="evidence" value="ECO:0007669"/>
    <property type="project" value="UniProtKB-SubCell"/>
</dbReference>
<feature type="domain" description="EIF2B subunit epsilon/gamma LbH" evidence="11">
    <location>
        <begin position="394"/>
        <end position="484"/>
    </location>
</feature>
<reference evidence="12 13" key="1">
    <citation type="journal article" date="2010" name="Science">
        <title>Genomic analysis of organismal complexity in the multicellular green alga Volvox carteri.</title>
        <authorList>
            <person name="Prochnik S.E."/>
            <person name="Umen J."/>
            <person name="Nedelcu A.M."/>
            <person name="Hallmann A."/>
            <person name="Miller S.M."/>
            <person name="Nishii I."/>
            <person name="Ferris P."/>
            <person name="Kuo A."/>
            <person name="Mitros T."/>
            <person name="Fritz-Laylin L.K."/>
            <person name="Hellsten U."/>
            <person name="Chapman J."/>
            <person name="Simakov O."/>
            <person name="Rensing S.A."/>
            <person name="Terry A."/>
            <person name="Pangilinan J."/>
            <person name="Kapitonov V."/>
            <person name="Jurka J."/>
            <person name="Salamov A."/>
            <person name="Shapiro H."/>
            <person name="Schmutz J."/>
            <person name="Grimwood J."/>
            <person name="Lindquist E."/>
            <person name="Lucas S."/>
            <person name="Grigoriev I.V."/>
            <person name="Schmitt R."/>
            <person name="Kirk D."/>
            <person name="Rokhsar D.S."/>
        </authorList>
    </citation>
    <scope>NUCLEOTIDE SEQUENCE [LARGE SCALE GENOMIC DNA]</scope>
    <source>
        <strain evidence="13">f. Nagariensis / Eve</strain>
    </source>
</reference>
<dbReference type="OrthoDB" id="10250549at2759"/>
<dbReference type="AlphaFoldDB" id="D8TX00"/>
<evidence type="ECO:0000256" key="7">
    <source>
        <dbReference type="ARBA" id="ARBA00044229"/>
    </source>
</evidence>
<dbReference type="InterPro" id="IPR051960">
    <property type="entry name" value="eIF2B_gamma"/>
</dbReference>
<evidence type="ECO:0000259" key="11">
    <source>
        <dbReference type="Pfam" id="PF25084"/>
    </source>
</evidence>
<dbReference type="GO" id="GO:0003743">
    <property type="term" value="F:translation initiation factor activity"/>
    <property type="evidence" value="ECO:0007669"/>
    <property type="project" value="UniProtKB-KW"/>
</dbReference>
<accession>D8TX00</accession>
<organism evidence="13">
    <name type="scientific">Volvox carteri f. nagariensis</name>
    <dbReference type="NCBI Taxonomy" id="3068"/>
    <lineage>
        <taxon>Eukaryota</taxon>
        <taxon>Viridiplantae</taxon>
        <taxon>Chlorophyta</taxon>
        <taxon>core chlorophytes</taxon>
        <taxon>Chlorophyceae</taxon>
        <taxon>CS clade</taxon>
        <taxon>Chlamydomonadales</taxon>
        <taxon>Volvocaceae</taxon>
        <taxon>Volvox</taxon>
    </lineage>
</organism>
<dbReference type="Proteomes" id="UP000001058">
    <property type="component" value="Unassembled WGS sequence"/>
</dbReference>
<keyword evidence="13" id="KW-1185">Reference proteome</keyword>
<dbReference type="GO" id="GO:0005085">
    <property type="term" value="F:guanyl-nucleotide exchange factor activity"/>
    <property type="evidence" value="ECO:0007669"/>
    <property type="project" value="TreeGrafter"/>
</dbReference>
<dbReference type="Pfam" id="PF00483">
    <property type="entry name" value="NTP_transferase"/>
    <property type="match status" value="1"/>
</dbReference>
<evidence type="ECO:0000313" key="12">
    <source>
        <dbReference type="EMBL" id="EFJ47923.1"/>
    </source>
</evidence>
<evidence type="ECO:0000256" key="5">
    <source>
        <dbReference type="ARBA" id="ARBA00022917"/>
    </source>
</evidence>
<evidence type="ECO:0000256" key="6">
    <source>
        <dbReference type="ARBA" id="ARBA00044196"/>
    </source>
</evidence>
<dbReference type="PANTHER" id="PTHR45989:SF1">
    <property type="entry name" value="TRANSLATION INITIATION FACTOR EIF-2B SUBUNIT GAMMA"/>
    <property type="match status" value="1"/>
</dbReference>
<evidence type="ECO:0000256" key="3">
    <source>
        <dbReference type="ARBA" id="ARBA00022490"/>
    </source>
</evidence>
<dbReference type="RefSeq" id="XP_002951029.1">
    <property type="nucleotide sequence ID" value="XM_002950983.1"/>
</dbReference>
<evidence type="ECO:0000256" key="2">
    <source>
        <dbReference type="ARBA" id="ARBA00007878"/>
    </source>
</evidence>
<proteinExistence type="inferred from homology"/>
<gene>
    <name evidence="12" type="primary">eif2Bc</name>
    <name evidence="12" type="ORF">VOLCADRAFT_120926</name>
</gene>
<dbReference type="GO" id="GO:0002183">
    <property type="term" value="P:cytoplasmic translational initiation"/>
    <property type="evidence" value="ECO:0007669"/>
    <property type="project" value="TreeGrafter"/>
</dbReference>
<evidence type="ECO:0000259" key="10">
    <source>
        <dbReference type="Pfam" id="PF00483"/>
    </source>
</evidence>
<evidence type="ECO:0000256" key="9">
    <source>
        <dbReference type="ARBA" id="ARBA00046432"/>
    </source>
</evidence>
<comment type="subunit">
    <text evidence="9">Component of the translation initiation factor 2B (eIF2B) complex which is a heterodecamer of two sets of five different subunits: alpha, beta, gamma, delta and epsilon. Subunits alpha, beta and delta comprise a regulatory subcomplex and subunits epsilon and gamma comprise a catalytic subcomplex. Within the complex, the hexameric regulatory complex resides at the center, with the two heterodimeric catalytic subcomplexes bound on opposite sides.</text>
</comment>
<evidence type="ECO:0000256" key="8">
    <source>
        <dbReference type="ARBA" id="ARBA00045373"/>
    </source>
</evidence>
<comment type="subcellular location">
    <subcellularLocation>
        <location evidence="1">Cytoplasm</location>
        <location evidence="1">Cytosol</location>
    </subcellularLocation>
</comment>
<comment type="function">
    <text evidence="8">Acts as a component of the translation initiation factor 2B (eIF2B) complex, which catalyzes the exchange of GDP for GTP on the eukaryotic initiation factor 2 (eIF2) complex gamma subunit. Its guanine nucleotide exchange factor activity is repressed when bound to eIF2 complex phosphorylated on the alpha subunit, thereby limiting the amount of methionyl-initiator methionine tRNA available to the ribosome and consequently global translation is repressed.</text>
</comment>
<dbReference type="PANTHER" id="PTHR45989">
    <property type="entry name" value="TRANSLATION INITIATION FACTOR EIF-2B SUBUNIT GAMMA"/>
    <property type="match status" value="1"/>
</dbReference>
<dbReference type="SUPFAM" id="SSF53448">
    <property type="entry name" value="Nucleotide-diphospho-sugar transferases"/>
    <property type="match status" value="1"/>
</dbReference>
<dbReference type="InterPro" id="IPR029044">
    <property type="entry name" value="Nucleotide-diphossugar_trans"/>
</dbReference>
<keyword evidence="5" id="KW-0648">Protein biosynthesis</keyword>
<dbReference type="GeneID" id="9616856"/>
<name>D8TX00_VOLCA</name>
<dbReference type="Pfam" id="PF25084">
    <property type="entry name" value="LbH_EIF2B"/>
    <property type="match status" value="1"/>
</dbReference>
<evidence type="ECO:0000313" key="13">
    <source>
        <dbReference type="Proteomes" id="UP000001058"/>
    </source>
</evidence>
<dbReference type="InParanoid" id="D8TX00"/>
<dbReference type="FunCoup" id="D8TX00">
    <property type="interactions" value="2025"/>
</dbReference>
<feature type="domain" description="Nucleotidyl transferase" evidence="10">
    <location>
        <begin position="8"/>
        <end position="242"/>
    </location>
</feature>
<evidence type="ECO:0000256" key="1">
    <source>
        <dbReference type="ARBA" id="ARBA00004514"/>
    </source>
</evidence>
<dbReference type="GO" id="GO:0005851">
    <property type="term" value="C:eukaryotic translation initiation factor 2B complex"/>
    <property type="evidence" value="ECO:0007669"/>
    <property type="project" value="TreeGrafter"/>
</dbReference>
<dbReference type="EMBL" id="GL378342">
    <property type="protein sequence ID" value="EFJ47923.1"/>
    <property type="molecule type" value="Genomic_DNA"/>
</dbReference>
<protein>
    <recommendedName>
        <fullName evidence="6">Translation initiation factor eIF2B subunit gamma</fullName>
    </recommendedName>
    <alternativeName>
        <fullName evidence="7">eIF2B GDP-GTP exchange factor subunit gamma</fullName>
    </alternativeName>
</protein>
<comment type="similarity">
    <text evidence="2">Belongs to the eIF-2B gamma/epsilon subunits family.</text>
</comment>
<dbReference type="eggNOG" id="KOG1462">
    <property type="taxonomic scope" value="Eukaryota"/>
</dbReference>
<dbReference type="Gene3D" id="2.160.10.10">
    <property type="entry name" value="Hexapeptide repeat proteins"/>
    <property type="match status" value="1"/>
</dbReference>
<dbReference type="CDD" id="cd04652">
    <property type="entry name" value="LbH_eIF2B_gamma_C"/>
    <property type="match status" value="1"/>
</dbReference>
<dbReference type="KEGG" id="vcn:VOLCADRAFT_120926"/>
<dbReference type="InterPro" id="IPR056764">
    <property type="entry name" value="LbH_EIF2B3/5"/>
</dbReference>